<dbReference type="AlphaFoldDB" id="A0AB34IRJ1"/>
<accession>A0AB34IRJ1</accession>
<keyword evidence="3" id="KW-0949">S-adenosyl-L-methionine</keyword>
<dbReference type="SUPFAM" id="SSF53335">
    <property type="entry name" value="S-adenosyl-L-methionine-dependent methyltransferases"/>
    <property type="match status" value="1"/>
</dbReference>
<keyword evidence="4" id="KW-0443">Lipid metabolism</keyword>
<dbReference type="InterPro" id="IPR050723">
    <property type="entry name" value="CFA/CMAS"/>
</dbReference>
<dbReference type="Proteomes" id="UP001515480">
    <property type="component" value="Unassembled WGS sequence"/>
</dbReference>
<evidence type="ECO:0000256" key="4">
    <source>
        <dbReference type="ARBA" id="ARBA00023098"/>
    </source>
</evidence>
<gene>
    <name evidence="6" type="ORF">AB1Y20_008462</name>
</gene>
<comment type="caution">
    <text evidence="6">The sequence shown here is derived from an EMBL/GenBank/DDBJ whole genome shotgun (WGS) entry which is preliminary data.</text>
</comment>
<organism evidence="6 7">
    <name type="scientific">Prymnesium parvum</name>
    <name type="common">Toxic golden alga</name>
    <dbReference type="NCBI Taxonomy" id="97485"/>
    <lineage>
        <taxon>Eukaryota</taxon>
        <taxon>Haptista</taxon>
        <taxon>Haptophyta</taxon>
        <taxon>Prymnesiophyceae</taxon>
        <taxon>Prymnesiales</taxon>
        <taxon>Prymnesiaceae</taxon>
        <taxon>Prymnesium</taxon>
    </lineage>
</organism>
<dbReference type="PANTHER" id="PTHR43667">
    <property type="entry name" value="CYCLOPROPANE-FATTY-ACYL-PHOSPHOLIPID SYNTHASE"/>
    <property type="match status" value="1"/>
</dbReference>
<name>A0AB34IRJ1_PRYPA</name>
<dbReference type="GO" id="GO:0008168">
    <property type="term" value="F:methyltransferase activity"/>
    <property type="evidence" value="ECO:0007669"/>
    <property type="project" value="UniProtKB-KW"/>
</dbReference>
<feature type="signal peptide" evidence="5">
    <location>
        <begin position="1"/>
        <end position="23"/>
    </location>
</feature>
<dbReference type="Gene3D" id="3.40.50.150">
    <property type="entry name" value="Vaccinia Virus protein VP39"/>
    <property type="match status" value="1"/>
</dbReference>
<reference evidence="6 7" key="1">
    <citation type="journal article" date="2024" name="Science">
        <title>Giant polyketide synthase enzymes in the biosynthesis of giant marine polyether toxins.</title>
        <authorList>
            <person name="Fallon T.R."/>
            <person name="Shende V.V."/>
            <person name="Wierzbicki I.H."/>
            <person name="Pendleton A.L."/>
            <person name="Watervoot N.F."/>
            <person name="Auber R.P."/>
            <person name="Gonzalez D.J."/>
            <person name="Wisecaver J.H."/>
            <person name="Moore B.S."/>
        </authorList>
    </citation>
    <scope>NUCLEOTIDE SEQUENCE [LARGE SCALE GENOMIC DNA]</scope>
    <source>
        <strain evidence="6 7">12B1</strain>
    </source>
</reference>
<protein>
    <recommendedName>
        <fullName evidence="8">Methyltransferase type 11 domain-containing protein</fullName>
    </recommendedName>
</protein>
<evidence type="ECO:0000256" key="2">
    <source>
        <dbReference type="ARBA" id="ARBA00022679"/>
    </source>
</evidence>
<sequence length="367" mass="40614">MARQEVIVLLLTLSVATLGLLAARSFTTRGMDADARDARSGQQWLSSKYESLSAVVPLTNWWRFGDTAAAATMHAALWNGSRWDLHRTNRLAAAVVLQRLRRRASAARVLDAGCGWGGSIFFLEEARRQAALNGSLDAHQLVTYEGLTLSPTQARAARESASRGGLGDRVRFARASYEEALPAASYTAVLAIESIEHSSDLAGALHNLGGSLERGGVLIVVTDFLRRAGANLRLLTQYRLHWCGPHATWHPPANDARWEHLLRRAGLRVVQRVQLTQDLYHRPAWVLTIYFELLLFGHMVATTFGMKRLALQLSNQIGGVARELLLHAGVIDYVFMVAERAKAAPLRKLSRRGAIRHTLTKFRGSRE</sequence>
<keyword evidence="1" id="KW-0489">Methyltransferase</keyword>
<dbReference type="EMBL" id="JBGBPQ010000019">
    <property type="protein sequence ID" value="KAL1504682.1"/>
    <property type="molecule type" value="Genomic_DNA"/>
</dbReference>
<dbReference type="CDD" id="cd02440">
    <property type="entry name" value="AdoMet_MTases"/>
    <property type="match status" value="1"/>
</dbReference>
<keyword evidence="7" id="KW-1185">Reference proteome</keyword>
<evidence type="ECO:0000256" key="3">
    <source>
        <dbReference type="ARBA" id="ARBA00022691"/>
    </source>
</evidence>
<evidence type="ECO:0008006" key="8">
    <source>
        <dbReference type="Google" id="ProtNLM"/>
    </source>
</evidence>
<dbReference type="GO" id="GO:0032259">
    <property type="term" value="P:methylation"/>
    <property type="evidence" value="ECO:0007669"/>
    <property type="project" value="UniProtKB-KW"/>
</dbReference>
<keyword evidence="5" id="KW-0732">Signal</keyword>
<evidence type="ECO:0000313" key="6">
    <source>
        <dbReference type="EMBL" id="KAL1504682.1"/>
    </source>
</evidence>
<evidence type="ECO:0000256" key="1">
    <source>
        <dbReference type="ARBA" id="ARBA00022603"/>
    </source>
</evidence>
<keyword evidence="2" id="KW-0808">Transferase</keyword>
<evidence type="ECO:0000256" key="5">
    <source>
        <dbReference type="SAM" id="SignalP"/>
    </source>
</evidence>
<dbReference type="PANTHER" id="PTHR43667:SF1">
    <property type="entry name" value="CYCLOPROPANE-FATTY-ACYL-PHOSPHOLIPID SYNTHASE"/>
    <property type="match status" value="1"/>
</dbReference>
<evidence type="ECO:0000313" key="7">
    <source>
        <dbReference type="Proteomes" id="UP001515480"/>
    </source>
</evidence>
<dbReference type="Pfam" id="PF13489">
    <property type="entry name" value="Methyltransf_23"/>
    <property type="match status" value="1"/>
</dbReference>
<dbReference type="GO" id="GO:0006629">
    <property type="term" value="P:lipid metabolic process"/>
    <property type="evidence" value="ECO:0007669"/>
    <property type="project" value="UniProtKB-KW"/>
</dbReference>
<dbReference type="InterPro" id="IPR029063">
    <property type="entry name" value="SAM-dependent_MTases_sf"/>
</dbReference>
<proteinExistence type="predicted"/>
<feature type="chain" id="PRO_5044293701" description="Methyltransferase type 11 domain-containing protein" evidence="5">
    <location>
        <begin position="24"/>
        <end position="367"/>
    </location>
</feature>